<protein>
    <recommendedName>
        <fullName evidence="1">Retrovirus-related Pol polyprotein from transposon TNT 1-94-like beta-barrel domain-containing protein</fullName>
    </recommendedName>
</protein>
<dbReference type="AlphaFoldDB" id="A0A4Y2ENG9"/>
<evidence type="ECO:0000313" key="3">
    <source>
        <dbReference type="Proteomes" id="UP000499080"/>
    </source>
</evidence>
<proteinExistence type="predicted"/>
<evidence type="ECO:0000259" key="1">
    <source>
        <dbReference type="Pfam" id="PF22936"/>
    </source>
</evidence>
<organism evidence="2 3">
    <name type="scientific">Araneus ventricosus</name>
    <name type="common">Orbweaver spider</name>
    <name type="synonym">Epeira ventricosa</name>
    <dbReference type="NCBI Taxonomy" id="182803"/>
    <lineage>
        <taxon>Eukaryota</taxon>
        <taxon>Metazoa</taxon>
        <taxon>Ecdysozoa</taxon>
        <taxon>Arthropoda</taxon>
        <taxon>Chelicerata</taxon>
        <taxon>Arachnida</taxon>
        <taxon>Araneae</taxon>
        <taxon>Araneomorphae</taxon>
        <taxon>Entelegynae</taxon>
        <taxon>Araneoidea</taxon>
        <taxon>Araneidae</taxon>
        <taxon>Araneus</taxon>
    </lineage>
</organism>
<dbReference type="Proteomes" id="UP000499080">
    <property type="component" value="Unassembled WGS sequence"/>
</dbReference>
<comment type="caution">
    <text evidence="2">The sequence shown here is derived from an EMBL/GenBank/DDBJ whole genome shotgun (WGS) entry which is preliminary data.</text>
</comment>
<dbReference type="Pfam" id="PF22936">
    <property type="entry name" value="Pol_BBD"/>
    <property type="match status" value="1"/>
</dbReference>
<reference evidence="2 3" key="1">
    <citation type="journal article" date="2019" name="Sci. Rep.">
        <title>Orb-weaving spider Araneus ventricosus genome elucidates the spidroin gene catalogue.</title>
        <authorList>
            <person name="Kono N."/>
            <person name="Nakamura H."/>
            <person name="Ohtoshi R."/>
            <person name="Moran D.A.P."/>
            <person name="Shinohara A."/>
            <person name="Yoshida Y."/>
            <person name="Fujiwara M."/>
            <person name="Mori M."/>
            <person name="Tomita M."/>
            <person name="Arakawa K."/>
        </authorList>
    </citation>
    <scope>NUCLEOTIDE SEQUENCE [LARGE SCALE GENOMIC DNA]</scope>
</reference>
<sequence length="91" mass="9752">MTVDALLATNKEKRGCLDSGCTRHLSSDEFIFVTLGGTKVSEMNLANNGTTKVKGCGKAVIKAEVNNNIQTVALNDVLFVPELRTNLLSVI</sequence>
<gene>
    <name evidence="2" type="ORF">AVEN_156894_1</name>
</gene>
<feature type="domain" description="Retrovirus-related Pol polyprotein from transposon TNT 1-94-like beta-barrel" evidence="1">
    <location>
        <begin position="17"/>
        <end position="90"/>
    </location>
</feature>
<evidence type="ECO:0000313" key="2">
    <source>
        <dbReference type="EMBL" id="GBM29708.1"/>
    </source>
</evidence>
<keyword evidence="3" id="KW-1185">Reference proteome</keyword>
<dbReference type="OrthoDB" id="413361at2759"/>
<dbReference type="InterPro" id="IPR054722">
    <property type="entry name" value="PolX-like_BBD"/>
</dbReference>
<name>A0A4Y2ENG9_ARAVE</name>
<dbReference type="EMBL" id="BGPR01000643">
    <property type="protein sequence ID" value="GBM29708.1"/>
    <property type="molecule type" value="Genomic_DNA"/>
</dbReference>
<accession>A0A4Y2ENG9</accession>